<sequence>MATPYRALLARPGAIRLAAGCALGWLSFTSYALAIVLATEGATGSFAVAGAAVAAFAAASAALAPVRGRLVDRRGARALLVLAPLHAAGLVLVIVGCAGPAWAPVVASGLAGAVVPPVIATARAAWVEVAGPELTPTAHALNAALGDVAAVAGPALTGATAALLGPLVALAAVIPGAATAALLVALTAPDSSRETQPPSSPHRFWGVLGESPGLRTLAVCDGVLGLAFGALDVAVPALAREADATGAAGVPLAAFALGSVACTLWVGATRRHAPAARYLLGTFVVAVALPLCLVFASLLGVTAVLVFAGAGFGLLNVALFELLDGVAAADRAVEALTWLTSAQGAGLAAGAAIGGLLAHRGAHDALFLVAAPTLLTAAIAWGRRAGLRVQVAA</sequence>
<organism evidence="2 3">
    <name type="scientific">Solirubrobacter ginsenosidimutans</name>
    <dbReference type="NCBI Taxonomy" id="490573"/>
    <lineage>
        <taxon>Bacteria</taxon>
        <taxon>Bacillati</taxon>
        <taxon>Actinomycetota</taxon>
        <taxon>Thermoleophilia</taxon>
        <taxon>Solirubrobacterales</taxon>
        <taxon>Solirubrobacteraceae</taxon>
        <taxon>Solirubrobacter</taxon>
    </lineage>
</organism>
<accession>A0A9X3MMD4</accession>
<dbReference type="Gene3D" id="1.20.1250.20">
    <property type="entry name" value="MFS general substrate transporter like domains"/>
    <property type="match status" value="1"/>
</dbReference>
<evidence type="ECO:0000256" key="1">
    <source>
        <dbReference type="SAM" id="Phobius"/>
    </source>
</evidence>
<feature type="transmembrane region" description="Helical" evidence="1">
    <location>
        <begin position="304"/>
        <end position="323"/>
    </location>
</feature>
<dbReference type="InterPro" id="IPR036259">
    <property type="entry name" value="MFS_trans_sf"/>
</dbReference>
<feature type="transmembrane region" description="Helical" evidence="1">
    <location>
        <begin position="365"/>
        <end position="382"/>
    </location>
</feature>
<evidence type="ECO:0000313" key="3">
    <source>
        <dbReference type="Proteomes" id="UP001149140"/>
    </source>
</evidence>
<keyword evidence="1" id="KW-0812">Transmembrane</keyword>
<dbReference type="GO" id="GO:0022857">
    <property type="term" value="F:transmembrane transporter activity"/>
    <property type="evidence" value="ECO:0007669"/>
    <property type="project" value="InterPro"/>
</dbReference>
<dbReference type="PANTHER" id="PTHR23542">
    <property type="match status" value="1"/>
</dbReference>
<feature type="transmembrane region" description="Helical" evidence="1">
    <location>
        <begin position="44"/>
        <end position="66"/>
    </location>
</feature>
<feature type="transmembrane region" description="Helical" evidence="1">
    <location>
        <begin position="78"/>
        <end position="102"/>
    </location>
</feature>
<keyword evidence="3" id="KW-1185">Reference proteome</keyword>
<gene>
    <name evidence="2" type="ORF">OM076_02355</name>
</gene>
<keyword evidence="1" id="KW-1133">Transmembrane helix</keyword>
<comment type="caution">
    <text evidence="2">The sequence shown here is derived from an EMBL/GenBank/DDBJ whole genome shotgun (WGS) entry which is preliminary data.</text>
</comment>
<dbReference type="EMBL" id="JAPDOD010000001">
    <property type="protein sequence ID" value="MDA0159094.1"/>
    <property type="molecule type" value="Genomic_DNA"/>
</dbReference>
<dbReference type="RefSeq" id="WP_270037752.1">
    <property type="nucleotide sequence ID" value="NZ_JAPDOD010000001.1"/>
</dbReference>
<dbReference type="AlphaFoldDB" id="A0A9X3MMD4"/>
<dbReference type="InterPro" id="IPR011701">
    <property type="entry name" value="MFS"/>
</dbReference>
<reference evidence="2" key="1">
    <citation type="submission" date="2022-10" db="EMBL/GenBank/DDBJ databases">
        <title>The WGS of Solirubrobacter ginsenosidimutans DSM 21036.</title>
        <authorList>
            <person name="Jiang Z."/>
        </authorList>
    </citation>
    <scope>NUCLEOTIDE SEQUENCE</scope>
    <source>
        <strain evidence="2">DSM 21036</strain>
    </source>
</reference>
<dbReference type="PANTHER" id="PTHR23542:SF1">
    <property type="entry name" value="MAJOR FACILITATOR SUPERFAMILY (MFS) PROFILE DOMAIN-CONTAINING PROTEIN"/>
    <property type="match status" value="1"/>
</dbReference>
<dbReference type="SUPFAM" id="SSF103473">
    <property type="entry name" value="MFS general substrate transporter"/>
    <property type="match status" value="1"/>
</dbReference>
<proteinExistence type="predicted"/>
<evidence type="ECO:0000313" key="2">
    <source>
        <dbReference type="EMBL" id="MDA0159094.1"/>
    </source>
</evidence>
<feature type="transmembrane region" description="Helical" evidence="1">
    <location>
        <begin position="163"/>
        <end position="186"/>
    </location>
</feature>
<feature type="transmembrane region" description="Helical" evidence="1">
    <location>
        <begin position="335"/>
        <end position="359"/>
    </location>
</feature>
<protein>
    <submittedName>
        <fullName evidence="2">MFS transporter</fullName>
    </submittedName>
</protein>
<dbReference type="Pfam" id="PF07690">
    <property type="entry name" value="MFS_1"/>
    <property type="match status" value="1"/>
</dbReference>
<feature type="transmembrane region" description="Helical" evidence="1">
    <location>
        <begin position="278"/>
        <end position="298"/>
    </location>
</feature>
<keyword evidence="1" id="KW-0472">Membrane</keyword>
<dbReference type="Proteomes" id="UP001149140">
    <property type="component" value="Unassembled WGS sequence"/>
</dbReference>
<feature type="transmembrane region" description="Helical" evidence="1">
    <location>
        <begin position="245"/>
        <end position="266"/>
    </location>
</feature>
<name>A0A9X3MMD4_9ACTN</name>